<keyword evidence="7" id="KW-0143">Chaperone</keyword>
<evidence type="ECO:0000256" key="7">
    <source>
        <dbReference type="ARBA" id="ARBA00023186"/>
    </source>
</evidence>
<protein>
    <recommendedName>
        <fullName evidence="4">peptidylprolyl isomerase</fullName>
        <ecNumber evidence="4">5.2.1.8</ecNumber>
    </recommendedName>
</protein>
<evidence type="ECO:0000256" key="3">
    <source>
        <dbReference type="ARBA" id="ARBA00006577"/>
    </source>
</evidence>
<accession>T1A2N8</accession>
<dbReference type="GO" id="GO:0005737">
    <property type="term" value="C:cytoplasm"/>
    <property type="evidence" value="ECO:0007669"/>
    <property type="project" value="UniProtKB-SubCell"/>
</dbReference>
<evidence type="ECO:0000256" key="2">
    <source>
        <dbReference type="ARBA" id="ARBA00004496"/>
    </source>
</evidence>
<name>T1A2N8_9ZZZZ</name>
<feature type="non-terminal residue" evidence="10">
    <location>
        <position position="135"/>
    </location>
</feature>
<dbReference type="EC" id="5.2.1.8" evidence="4"/>
<dbReference type="InterPro" id="IPR046357">
    <property type="entry name" value="PPIase_dom_sf"/>
</dbReference>
<dbReference type="InterPro" id="IPR001179">
    <property type="entry name" value="PPIase_FKBP_dom"/>
</dbReference>
<evidence type="ECO:0000313" key="10">
    <source>
        <dbReference type="EMBL" id="EQD51167.1"/>
    </source>
</evidence>
<keyword evidence="6" id="KW-0697">Rotamase</keyword>
<evidence type="ECO:0000259" key="9">
    <source>
        <dbReference type="PROSITE" id="PS50059"/>
    </source>
</evidence>
<dbReference type="PROSITE" id="PS50059">
    <property type="entry name" value="FKBP_PPIASE"/>
    <property type="match status" value="1"/>
</dbReference>
<comment type="catalytic activity">
    <reaction evidence="1">
        <text>[protein]-peptidylproline (omega=180) = [protein]-peptidylproline (omega=0)</text>
        <dbReference type="Rhea" id="RHEA:16237"/>
        <dbReference type="Rhea" id="RHEA-COMP:10747"/>
        <dbReference type="Rhea" id="RHEA-COMP:10748"/>
        <dbReference type="ChEBI" id="CHEBI:83833"/>
        <dbReference type="ChEBI" id="CHEBI:83834"/>
        <dbReference type="EC" id="5.2.1.8"/>
    </reaction>
</comment>
<evidence type="ECO:0000256" key="4">
    <source>
        <dbReference type="ARBA" id="ARBA00013194"/>
    </source>
</evidence>
<evidence type="ECO:0000256" key="5">
    <source>
        <dbReference type="ARBA" id="ARBA00022490"/>
    </source>
</evidence>
<evidence type="ECO:0000256" key="8">
    <source>
        <dbReference type="ARBA" id="ARBA00023235"/>
    </source>
</evidence>
<sequence>MSSANEQVVEKDDAIEVFYTGTLDDGTVFDSNVGGAPLKFTVGSGELIKGFDEGVVGMKLNETKKVAIKAEDAYGNKRDELIVEVPKDNFGDAEIKEGMGVRTEDGHEGTVISVGEKSVKVDFNPQLAGKDLNFE</sequence>
<gene>
    <name evidence="10" type="ORF">B2A_07007</name>
</gene>
<comment type="subcellular location">
    <subcellularLocation>
        <location evidence="2">Cytoplasm</location>
    </subcellularLocation>
</comment>
<proteinExistence type="inferred from homology"/>
<dbReference type="EMBL" id="AUZZ01005012">
    <property type="protein sequence ID" value="EQD51167.1"/>
    <property type="molecule type" value="Genomic_DNA"/>
</dbReference>
<dbReference type="PANTHER" id="PTHR47861:SF3">
    <property type="entry name" value="FKBP-TYPE PEPTIDYL-PROLYL CIS-TRANS ISOMERASE SLYD"/>
    <property type="match status" value="1"/>
</dbReference>
<reference evidence="10" key="2">
    <citation type="journal article" date="2014" name="ISME J.">
        <title>Microbial stratification in low pH oxic and suboxic macroscopic growths along an acid mine drainage.</title>
        <authorList>
            <person name="Mendez-Garcia C."/>
            <person name="Mesa V."/>
            <person name="Sprenger R.R."/>
            <person name="Richter M."/>
            <person name="Diez M.S."/>
            <person name="Solano J."/>
            <person name="Bargiela R."/>
            <person name="Golyshina O.V."/>
            <person name="Manteca A."/>
            <person name="Ramos J.L."/>
            <person name="Gallego J.R."/>
            <person name="Llorente I."/>
            <person name="Martins Dos Santos V.A."/>
            <person name="Jensen O.N."/>
            <person name="Pelaez A.I."/>
            <person name="Sanchez J."/>
            <person name="Ferrer M."/>
        </authorList>
    </citation>
    <scope>NUCLEOTIDE SEQUENCE</scope>
</reference>
<reference evidence="10" key="1">
    <citation type="submission" date="2013-08" db="EMBL/GenBank/DDBJ databases">
        <authorList>
            <person name="Mendez C."/>
            <person name="Richter M."/>
            <person name="Ferrer M."/>
            <person name="Sanchez J."/>
        </authorList>
    </citation>
    <scope>NUCLEOTIDE SEQUENCE</scope>
</reference>
<comment type="similarity">
    <text evidence="3">Belongs to the FKBP-type PPIase family.</text>
</comment>
<evidence type="ECO:0000256" key="6">
    <source>
        <dbReference type="ARBA" id="ARBA00023110"/>
    </source>
</evidence>
<dbReference type="AlphaFoldDB" id="T1A2N8"/>
<dbReference type="SUPFAM" id="SSF54534">
    <property type="entry name" value="FKBP-like"/>
    <property type="match status" value="1"/>
</dbReference>
<dbReference type="PANTHER" id="PTHR47861">
    <property type="entry name" value="FKBP-TYPE PEPTIDYL-PROLYL CIS-TRANS ISOMERASE SLYD"/>
    <property type="match status" value="1"/>
</dbReference>
<comment type="caution">
    <text evidence="10">The sequence shown here is derived from an EMBL/GenBank/DDBJ whole genome shotgun (WGS) entry which is preliminary data.</text>
</comment>
<dbReference type="GO" id="GO:0003755">
    <property type="term" value="F:peptidyl-prolyl cis-trans isomerase activity"/>
    <property type="evidence" value="ECO:0007669"/>
    <property type="project" value="UniProtKB-KW"/>
</dbReference>
<dbReference type="Pfam" id="PF00254">
    <property type="entry name" value="FKBP_C"/>
    <property type="match status" value="1"/>
</dbReference>
<keyword evidence="8 10" id="KW-0413">Isomerase</keyword>
<organism evidence="10">
    <name type="scientific">mine drainage metagenome</name>
    <dbReference type="NCBI Taxonomy" id="410659"/>
    <lineage>
        <taxon>unclassified sequences</taxon>
        <taxon>metagenomes</taxon>
        <taxon>ecological metagenomes</taxon>
    </lineage>
</organism>
<dbReference type="Gene3D" id="3.10.50.40">
    <property type="match status" value="1"/>
</dbReference>
<feature type="domain" description="PPIase FKBP-type" evidence="9">
    <location>
        <begin position="12"/>
        <end position="88"/>
    </location>
</feature>
<evidence type="ECO:0000256" key="1">
    <source>
        <dbReference type="ARBA" id="ARBA00000971"/>
    </source>
</evidence>
<dbReference type="GO" id="GO:0042026">
    <property type="term" value="P:protein refolding"/>
    <property type="evidence" value="ECO:0007669"/>
    <property type="project" value="UniProtKB-ARBA"/>
</dbReference>
<keyword evidence="5" id="KW-0963">Cytoplasm</keyword>